<dbReference type="OrthoDB" id="10422891at2759"/>
<sequence length="99" mass="11070">MIITTLDSNNFSGSKPWKKPGPKPTAVRVANAKTTNTSFMNGVHRERDEGSVDHVGSAQGLYASAFDWGLIMVFMYVFKHEKYNGSTISAFWDETCFWG</sequence>
<keyword evidence="1" id="KW-0052">Apoplast</keyword>
<proteinExistence type="inferred from homology"/>
<dbReference type="Pfam" id="PF03018">
    <property type="entry name" value="Dirigent"/>
    <property type="match status" value="1"/>
</dbReference>
<comment type="caution">
    <text evidence="3">The sequence shown here is derived from an EMBL/GenBank/DDBJ whole genome shotgun (WGS) entry which is preliminary data.</text>
</comment>
<reference evidence="4" key="1">
    <citation type="submission" date="2016-06" db="EMBL/GenBank/DDBJ databases">
        <title>Parallel loss of symbiosis genes in relatives of nitrogen-fixing non-legume Parasponia.</title>
        <authorList>
            <person name="Van Velzen R."/>
            <person name="Holmer R."/>
            <person name="Bu F."/>
            <person name="Rutten L."/>
            <person name="Van Zeijl A."/>
            <person name="Liu W."/>
            <person name="Santuari L."/>
            <person name="Cao Q."/>
            <person name="Sharma T."/>
            <person name="Shen D."/>
            <person name="Roswanjaya Y."/>
            <person name="Wardhani T."/>
            <person name="Kalhor M.S."/>
            <person name="Jansen J."/>
            <person name="Van den Hoogen J."/>
            <person name="Gungor B."/>
            <person name="Hartog M."/>
            <person name="Hontelez J."/>
            <person name="Verver J."/>
            <person name="Yang W.-C."/>
            <person name="Schijlen E."/>
            <person name="Repin R."/>
            <person name="Schilthuizen M."/>
            <person name="Schranz E."/>
            <person name="Heidstra R."/>
            <person name="Miyata K."/>
            <person name="Fedorova E."/>
            <person name="Kohlen W."/>
            <person name="Bisseling T."/>
            <person name="Smit S."/>
            <person name="Geurts R."/>
        </authorList>
    </citation>
    <scope>NUCLEOTIDE SEQUENCE [LARGE SCALE GENOMIC DNA]</scope>
    <source>
        <strain evidence="4">cv. RG33-2</strain>
    </source>
</reference>
<feature type="compositionally biased region" description="Polar residues" evidence="2">
    <location>
        <begin position="1"/>
        <end position="11"/>
    </location>
</feature>
<evidence type="ECO:0000256" key="1">
    <source>
        <dbReference type="RuleBase" id="RU363099"/>
    </source>
</evidence>
<comment type="function">
    <text evidence="1">Dirigent proteins impart stereoselectivity on the phenoxy radical-coupling reaction, yielding optically active lignans from two molecules of coniferyl alcohol in the biosynthesis of lignans, flavonolignans, and alkaloids and thus plays a central role in plant secondary metabolism.</text>
</comment>
<name>A0A2P5AI98_TREOI</name>
<evidence type="ECO:0000313" key="4">
    <source>
        <dbReference type="Proteomes" id="UP000237000"/>
    </source>
</evidence>
<dbReference type="GO" id="GO:0048046">
    <property type="term" value="C:apoplast"/>
    <property type="evidence" value="ECO:0007669"/>
    <property type="project" value="UniProtKB-SubCell"/>
</dbReference>
<organism evidence="3 4">
    <name type="scientific">Trema orientale</name>
    <name type="common">Charcoal tree</name>
    <name type="synonym">Celtis orientalis</name>
    <dbReference type="NCBI Taxonomy" id="63057"/>
    <lineage>
        <taxon>Eukaryota</taxon>
        <taxon>Viridiplantae</taxon>
        <taxon>Streptophyta</taxon>
        <taxon>Embryophyta</taxon>
        <taxon>Tracheophyta</taxon>
        <taxon>Spermatophyta</taxon>
        <taxon>Magnoliopsida</taxon>
        <taxon>eudicotyledons</taxon>
        <taxon>Gunneridae</taxon>
        <taxon>Pentapetalae</taxon>
        <taxon>rosids</taxon>
        <taxon>fabids</taxon>
        <taxon>Rosales</taxon>
        <taxon>Cannabaceae</taxon>
        <taxon>Trema</taxon>
    </lineage>
</organism>
<dbReference type="InterPro" id="IPR004265">
    <property type="entry name" value="Dirigent"/>
</dbReference>
<gene>
    <name evidence="3" type="ORF">TorRG33x02_349650</name>
</gene>
<comment type="similarity">
    <text evidence="1">Belongs to the plant dirigent protein family.</text>
</comment>
<dbReference type="Proteomes" id="UP000237000">
    <property type="component" value="Unassembled WGS sequence"/>
</dbReference>
<dbReference type="EMBL" id="JXTC01000840">
    <property type="protein sequence ID" value="PON36251.1"/>
    <property type="molecule type" value="Genomic_DNA"/>
</dbReference>
<accession>A0A2P5AI98</accession>
<comment type="subcellular location">
    <subcellularLocation>
        <location evidence="1">Secreted</location>
        <location evidence="1">Extracellular space</location>
        <location evidence="1">Apoplast</location>
    </subcellularLocation>
</comment>
<dbReference type="InParanoid" id="A0A2P5AI98"/>
<keyword evidence="4" id="KW-1185">Reference proteome</keyword>
<keyword evidence="1" id="KW-0964">Secreted</keyword>
<evidence type="ECO:0000256" key="2">
    <source>
        <dbReference type="SAM" id="MobiDB-lite"/>
    </source>
</evidence>
<dbReference type="AlphaFoldDB" id="A0A2P5AI98"/>
<evidence type="ECO:0000313" key="3">
    <source>
        <dbReference type="EMBL" id="PON36251.1"/>
    </source>
</evidence>
<comment type="subunit">
    <text evidence="1">Homodimer.</text>
</comment>
<protein>
    <recommendedName>
        <fullName evidence="1">Dirigent protein</fullName>
    </recommendedName>
</protein>
<feature type="region of interest" description="Disordered" evidence="2">
    <location>
        <begin position="1"/>
        <end position="25"/>
    </location>
</feature>